<dbReference type="PANTHER" id="PTHR43480:SF1">
    <property type="entry name" value="ACYL-[ACYL-CARRIER-PROTEIN]--UDP-N-ACETYLGLUCOSAMINE O-ACYLTRANSFERASE, MITOCHONDRIAL-RELATED"/>
    <property type="match status" value="1"/>
</dbReference>
<dbReference type="InterPro" id="IPR010137">
    <property type="entry name" value="Lipid_A_LpxA"/>
</dbReference>
<accession>A0ABT1JJX1</accession>
<dbReference type="Proteomes" id="UP000791080">
    <property type="component" value="Unassembled WGS sequence"/>
</dbReference>
<name>A0ABT1JJX1_ACTCY</name>
<dbReference type="InterPro" id="IPR011004">
    <property type="entry name" value="Trimer_LpxA-like_sf"/>
</dbReference>
<evidence type="ECO:0000313" key="2">
    <source>
        <dbReference type="Proteomes" id="UP000791080"/>
    </source>
</evidence>
<keyword evidence="1" id="KW-0012">Acyltransferase</keyword>
<protein>
    <submittedName>
        <fullName evidence="1">UDP-N-acetylglucosamine acyltransferase</fullName>
    </submittedName>
</protein>
<dbReference type="Gene3D" id="2.160.10.10">
    <property type="entry name" value="Hexapeptide repeat proteins"/>
    <property type="match status" value="1"/>
</dbReference>
<keyword evidence="1" id="KW-0808">Transferase</keyword>
<comment type="caution">
    <text evidence="1">The sequence shown here is derived from an EMBL/GenBank/DDBJ whole genome shotgun (WGS) entry which is preliminary data.</text>
</comment>
<dbReference type="RefSeq" id="WP_308208858.1">
    <property type="nucleotide sequence ID" value="NZ_AUBJ02000001.1"/>
</dbReference>
<reference evidence="1 2" key="1">
    <citation type="submission" date="2022-06" db="EMBL/GenBank/DDBJ databases">
        <title>Genomic Encyclopedia of Type Strains, Phase I: the one thousand microbial genomes (KMG-I) project.</title>
        <authorList>
            <person name="Kyrpides N."/>
        </authorList>
    </citation>
    <scope>NUCLEOTIDE SEQUENCE [LARGE SCALE GENOMIC DNA]</scope>
    <source>
        <strain evidence="1 2">DSM 43889</strain>
    </source>
</reference>
<dbReference type="SUPFAM" id="SSF51161">
    <property type="entry name" value="Trimeric LpxA-like enzymes"/>
    <property type="match status" value="1"/>
</dbReference>
<dbReference type="PANTHER" id="PTHR43480">
    <property type="entry name" value="ACYL-[ACYL-CARRIER-PROTEIN]--UDP-N-ACETYLGLUCOSAMINE O-ACYLTRANSFERASE"/>
    <property type="match status" value="1"/>
</dbReference>
<gene>
    <name evidence="1" type="ORF">G443_003083</name>
</gene>
<dbReference type="EMBL" id="AUBJ02000001">
    <property type="protein sequence ID" value="MCP2332813.1"/>
    <property type="molecule type" value="Genomic_DNA"/>
</dbReference>
<dbReference type="GO" id="GO:0016746">
    <property type="term" value="F:acyltransferase activity"/>
    <property type="evidence" value="ECO:0007669"/>
    <property type="project" value="UniProtKB-KW"/>
</dbReference>
<organism evidence="1 2">
    <name type="scientific">Actinoalloteichus caeruleus DSM 43889</name>
    <dbReference type="NCBI Taxonomy" id="1120930"/>
    <lineage>
        <taxon>Bacteria</taxon>
        <taxon>Bacillati</taxon>
        <taxon>Actinomycetota</taxon>
        <taxon>Actinomycetes</taxon>
        <taxon>Pseudonocardiales</taxon>
        <taxon>Pseudonocardiaceae</taxon>
        <taxon>Actinoalloteichus</taxon>
        <taxon>Actinoalloteichus cyanogriseus</taxon>
    </lineage>
</organism>
<evidence type="ECO:0000313" key="1">
    <source>
        <dbReference type="EMBL" id="MCP2332813.1"/>
    </source>
</evidence>
<proteinExistence type="predicted"/>
<sequence>MAGGGLVIGDRNVVREFTTINQGTATPTRVGDECYLMSGVHLGHDSTVGNRVTLASTVQVAGHCVVWDEANLGMGALLHQRSEVGPGAMVGMGAVVRRTVGAFTIAVGDPARTTGINEIGLRRQGCGDTAVEALAPLLRGTGPLPADGLPTRLADLLRSWVDRE</sequence>
<keyword evidence="2" id="KW-1185">Reference proteome</keyword>